<dbReference type="eggNOG" id="COG1670">
    <property type="taxonomic scope" value="Bacteria"/>
</dbReference>
<evidence type="ECO:0000313" key="5">
    <source>
        <dbReference type="EMBL" id="EWC58549.1"/>
    </source>
</evidence>
<name>W7IWZ4_9PSEU</name>
<evidence type="ECO:0000313" key="6">
    <source>
        <dbReference type="Proteomes" id="UP000019277"/>
    </source>
</evidence>
<dbReference type="PANTHER" id="PTHR43792:SF8">
    <property type="entry name" value="[RIBOSOMAL PROTEIN US5]-ALANINE N-ACETYLTRANSFERASE"/>
    <property type="match status" value="1"/>
</dbReference>
<keyword evidence="2" id="KW-0012">Acyltransferase</keyword>
<evidence type="ECO:0000259" key="4">
    <source>
        <dbReference type="PROSITE" id="PS51186"/>
    </source>
</evidence>
<dbReference type="InterPro" id="IPR016181">
    <property type="entry name" value="Acyl_CoA_acyltransferase"/>
</dbReference>
<proteinExistence type="inferred from homology"/>
<feature type="domain" description="N-acetyltransferase" evidence="4">
    <location>
        <begin position="4"/>
        <end position="167"/>
    </location>
</feature>
<sequence>MSGVRLVPWAEDDLVLLHRCNSAEMMAFLGGPVEPVALERRHQSYLELPWSGKGTMYRVDLDDGRAVGSVGHWLTEWRGEIVWETGWMVLPGFQGRGVATAAARAVVDLLRGTGGPRYLHAYPVVGNAASNAVCRSAGFTSRGECDFEYPPGTKIRCHDWRVDLDRPALHEITADQHGRPEH</sequence>
<dbReference type="Gene3D" id="3.40.630.30">
    <property type="match status" value="1"/>
</dbReference>
<dbReference type="GO" id="GO:0005737">
    <property type="term" value="C:cytoplasm"/>
    <property type="evidence" value="ECO:0007669"/>
    <property type="project" value="TreeGrafter"/>
</dbReference>
<keyword evidence="1 5" id="KW-0808">Transferase</keyword>
<dbReference type="EMBL" id="AYXG01000239">
    <property type="protein sequence ID" value="EWC58549.1"/>
    <property type="molecule type" value="Genomic_DNA"/>
</dbReference>
<comment type="similarity">
    <text evidence="3">Belongs to the acetyltransferase family. RimJ subfamily.</text>
</comment>
<accession>W7IWZ4</accession>
<dbReference type="STRING" id="909613.UO65_6170"/>
<dbReference type="Pfam" id="PF13302">
    <property type="entry name" value="Acetyltransf_3"/>
    <property type="match status" value="1"/>
</dbReference>
<dbReference type="GO" id="GO:0008999">
    <property type="term" value="F:protein-N-terminal-alanine acetyltransferase activity"/>
    <property type="evidence" value="ECO:0007669"/>
    <property type="project" value="TreeGrafter"/>
</dbReference>
<dbReference type="RefSeq" id="WP_200873507.1">
    <property type="nucleotide sequence ID" value="NZ_AYXG01000239.1"/>
</dbReference>
<keyword evidence="6" id="KW-1185">Reference proteome</keyword>
<comment type="caution">
    <text evidence="5">The sequence shown here is derived from an EMBL/GenBank/DDBJ whole genome shotgun (WGS) entry which is preliminary data.</text>
</comment>
<protein>
    <submittedName>
        <fullName evidence="5">Putative acetyltransferase</fullName>
    </submittedName>
</protein>
<evidence type="ECO:0000256" key="3">
    <source>
        <dbReference type="ARBA" id="ARBA00038502"/>
    </source>
</evidence>
<dbReference type="PROSITE" id="PS51186">
    <property type="entry name" value="GNAT"/>
    <property type="match status" value="1"/>
</dbReference>
<evidence type="ECO:0000256" key="1">
    <source>
        <dbReference type="ARBA" id="ARBA00022679"/>
    </source>
</evidence>
<dbReference type="SUPFAM" id="SSF55729">
    <property type="entry name" value="Acyl-CoA N-acyltransferases (Nat)"/>
    <property type="match status" value="1"/>
</dbReference>
<dbReference type="Proteomes" id="UP000019277">
    <property type="component" value="Unassembled WGS sequence"/>
</dbReference>
<dbReference type="InterPro" id="IPR051531">
    <property type="entry name" value="N-acetyltransferase"/>
</dbReference>
<gene>
    <name evidence="5" type="ORF">UO65_6170</name>
</gene>
<reference evidence="5 6" key="1">
    <citation type="journal article" date="2014" name="Genome Announc.">
        <title>Draft Genome Sequence of the Antitrypanosomally Active Sponge-Associated Bacterium Actinokineospora sp. Strain EG49.</title>
        <authorList>
            <person name="Harjes J."/>
            <person name="Ryu T."/>
            <person name="Abdelmohsen U.R."/>
            <person name="Moitinho-Silva L."/>
            <person name="Horn H."/>
            <person name="Ravasi T."/>
            <person name="Hentschel U."/>
        </authorList>
    </citation>
    <scope>NUCLEOTIDE SEQUENCE [LARGE SCALE GENOMIC DNA]</scope>
    <source>
        <strain evidence="5 6">EG49</strain>
    </source>
</reference>
<dbReference type="PANTHER" id="PTHR43792">
    <property type="entry name" value="GNAT FAMILY, PUTATIVE (AFU_ORTHOLOGUE AFUA_3G00765)-RELATED-RELATED"/>
    <property type="match status" value="1"/>
</dbReference>
<dbReference type="InterPro" id="IPR000182">
    <property type="entry name" value="GNAT_dom"/>
</dbReference>
<dbReference type="AlphaFoldDB" id="W7IWZ4"/>
<organism evidence="5 6">
    <name type="scientific">Actinokineospora spheciospongiae</name>
    <dbReference type="NCBI Taxonomy" id="909613"/>
    <lineage>
        <taxon>Bacteria</taxon>
        <taxon>Bacillati</taxon>
        <taxon>Actinomycetota</taxon>
        <taxon>Actinomycetes</taxon>
        <taxon>Pseudonocardiales</taxon>
        <taxon>Pseudonocardiaceae</taxon>
        <taxon>Actinokineospora</taxon>
    </lineage>
</organism>
<evidence type="ECO:0000256" key="2">
    <source>
        <dbReference type="ARBA" id="ARBA00023315"/>
    </source>
</evidence>